<comment type="catalytic activity">
    <reaction evidence="8">
        <text>6-carboxy-5,6,7,8-tetrahydropterin + H(+) = 7-carboxy-7-carbaguanine + NH4(+)</text>
        <dbReference type="Rhea" id="RHEA:27974"/>
        <dbReference type="ChEBI" id="CHEBI:15378"/>
        <dbReference type="ChEBI" id="CHEBI:28938"/>
        <dbReference type="ChEBI" id="CHEBI:61032"/>
        <dbReference type="ChEBI" id="CHEBI:61036"/>
        <dbReference type="EC" id="4.3.99.3"/>
    </reaction>
</comment>
<dbReference type="GO" id="GO:0051539">
    <property type="term" value="F:4 iron, 4 sulfur cluster binding"/>
    <property type="evidence" value="ECO:0007669"/>
    <property type="project" value="UniProtKB-UniRule"/>
</dbReference>
<name>A0A839IVA8_9GAMM</name>
<gene>
    <name evidence="8 10" type="primary">queE</name>
    <name evidence="10" type="ORF">H4O21_18220</name>
</gene>
<feature type="binding site" evidence="8">
    <location>
        <position position="30"/>
    </location>
    <ligand>
        <name>substrate</name>
    </ligand>
</feature>
<keyword evidence="5 8" id="KW-0408">Iron</keyword>
<evidence type="ECO:0000256" key="1">
    <source>
        <dbReference type="ARBA" id="ARBA00022485"/>
    </source>
</evidence>
<keyword evidence="3 8" id="KW-0479">Metal-binding</keyword>
<comment type="function">
    <text evidence="8">Catalyzes the complex heterocyclic radical-mediated conversion of 6-carboxy-5,6,7,8-tetrahydropterin (CPH4) to 7-carboxy-7-deazaguanine (CDG), a step common to the biosynthetic pathways of all 7-deazapurine-containing compounds.</text>
</comment>
<dbReference type="InterPro" id="IPR007197">
    <property type="entry name" value="rSAM"/>
</dbReference>
<dbReference type="AlphaFoldDB" id="A0A839IVA8"/>
<dbReference type="NCBIfam" id="TIGR04349">
    <property type="entry name" value="rSAM_QueE_gams"/>
    <property type="match status" value="1"/>
</dbReference>
<dbReference type="EMBL" id="JACJFM010000030">
    <property type="protein sequence ID" value="MBB1488544.1"/>
    <property type="molecule type" value="Genomic_DNA"/>
</dbReference>
<feature type="domain" description="Radical SAM core" evidence="9">
    <location>
        <begin position="21"/>
        <end position="212"/>
    </location>
</feature>
<feature type="binding site" evidence="8">
    <location>
        <begin position="40"/>
        <end position="42"/>
    </location>
    <ligand>
        <name>S-adenosyl-L-methionine</name>
        <dbReference type="ChEBI" id="CHEBI:59789"/>
    </ligand>
</feature>
<evidence type="ECO:0000256" key="3">
    <source>
        <dbReference type="ARBA" id="ARBA00022723"/>
    </source>
</evidence>
<dbReference type="GO" id="GO:1904047">
    <property type="term" value="F:S-adenosyl-L-methionine binding"/>
    <property type="evidence" value="ECO:0007669"/>
    <property type="project" value="UniProtKB-UniRule"/>
</dbReference>
<keyword evidence="11" id="KW-1185">Reference proteome</keyword>
<keyword evidence="4 8" id="KW-0460">Magnesium</keyword>
<dbReference type="PANTHER" id="PTHR42836">
    <property type="entry name" value="7-CARBOXY-7-DEAZAGUANINE SYNTHASE"/>
    <property type="match status" value="1"/>
</dbReference>
<keyword evidence="6 8" id="KW-0411">Iron-sulfur</keyword>
<dbReference type="UniPathway" id="UPA00391"/>
<evidence type="ECO:0000259" key="9">
    <source>
        <dbReference type="PROSITE" id="PS51918"/>
    </source>
</evidence>
<protein>
    <recommendedName>
        <fullName evidence="8">7-carboxy-7-deazaguanine synthase</fullName>
        <shortName evidence="8">CDG synthase</shortName>
        <ecNumber evidence="8">4.3.99.3</ecNumber>
    </recommendedName>
    <alternativeName>
        <fullName evidence="8">Queuosine biosynthesis protein QueE</fullName>
    </alternativeName>
</protein>
<comment type="cofactor">
    <cofactor evidence="8">
        <name>[4Fe-4S] cluster</name>
        <dbReference type="ChEBI" id="CHEBI:49883"/>
    </cofactor>
    <text evidence="8">Binds 1 [4Fe-4S] cluster. The cluster is coordinated with 3 cysteines and an exchangeable S-adenosyl-L-methionine.</text>
</comment>
<feature type="binding site" evidence="8">
    <location>
        <position position="75"/>
    </location>
    <ligand>
        <name>S-adenosyl-L-methionine</name>
        <dbReference type="ChEBI" id="CHEBI:59789"/>
    </ligand>
</feature>
<dbReference type="InterPro" id="IPR058240">
    <property type="entry name" value="rSAM_sf"/>
</dbReference>
<comment type="caution">
    <text evidence="8">Lacks conserved residue(s) required for the propagation of feature annotation.</text>
</comment>
<dbReference type="SFLD" id="SFLDS00029">
    <property type="entry name" value="Radical_SAM"/>
    <property type="match status" value="1"/>
</dbReference>
<dbReference type="GO" id="GO:0008616">
    <property type="term" value="P:tRNA queuosine(34) biosynthetic process"/>
    <property type="evidence" value="ECO:0007669"/>
    <property type="project" value="UniProtKB-UniRule"/>
</dbReference>
<keyword evidence="7 8" id="KW-0456">Lyase</keyword>
<evidence type="ECO:0000256" key="6">
    <source>
        <dbReference type="ARBA" id="ARBA00023014"/>
    </source>
</evidence>
<evidence type="ECO:0000256" key="5">
    <source>
        <dbReference type="ARBA" id="ARBA00023004"/>
    </source>
</evidence>
<feature type="binding site" evidence="8">
    <location>
        <begin position="15"/>
        <end position="17"/>
    </location>
    <ligand>
        <name>substrate</name>
    </ligand>
</feature>
<comment type="cofactor">
    <cofactor evidence="8">
        <name>S-adenosyl-L-methionine</name>
        <dbReference type="ChEBI" id="CHEBI:59789"/>
    </cofactor>
    <text evidence="8">Binds 1 S-adenosyl-L-methionine per subunit.</text>
</comment>
<feature type="binding site" evidence="8">
    <location>
        <position position="38"/>
    </location>
    <ligand>
        <name>[4Fe-4S] cluster</name>
        <dbReference type="ChEBI" id="CHEBI:49883"/>
        <note>4Fe-4S-S-AdoMet</note>
    </ligand>
</feature>
<evidence type="ECO:0000256" key="8">
    <source>
        <dbReference type="HAMAP-Rule" id="MF_00917"/>
    </source>
</evidence>
<dbReference type="GO" id="GO:0000287">
    <property type="term" value="F:magnesium ion binding"/>
    <property type="evidence" value="ECO:0007669"/>
    <property type="project" value="UniProtKB-UniRule"/>
</dbReference>
<comment type="caution">
    <text evidence="10">The sequence shown here is derived from an EMBL/GenBank/DDBJ whole genome shotgun (WGS) entry which is preliminary data.</text>
</comment>
<accession>A0A839IVA8</accession>
<dbReference type="Pfam" id="PF04055">
    <property type="entry name" value="Radical_SAM"/>
    <property type="match status" value="1"/>
</dbReference>
<proteinExistence type="inferred from homology"/>
<feature type="binding site" evidence="8">
    <location>
        <position position="73"/>
    </location>
    <ligand>
        <name>substrate</name>
    </ligand>
</feature>
<evidence type="ECO:0000313" key="10">
    <source>
        <dbReference type="EMBL" id="MBB1488544.1"/>
    </source>
</evidence>
<dbReference type="RefSeq" id="WP_182810315.1">
    <property type="nucleotide sequence ID" value="NZ_JACJFM010000030.1"/>
</dbReference>
<evidence type="ECO:0000256" key="7">
    <source>
        <dbReference type="ARBA" id="ARBA00023239"/>
    </source>
</evidence>
<dbReference type="HAMAP" id="MF_00917">
    <property type="entry name" value="QueE"/>
    <property type="match status" value="1"/>
</dbReference>
<keyword evidence="1 8" id="KW-0004">4Fe-4S</keyword>
<dbReference type="SUPFAM" id="SSF102114">
    <property type="entry name" value="Radical SAM enzymes"/>
    <property type="match status" value="1"/>
</dbReference>
<feature type="binding site" evidence="8">
    <location>
        <position position="34"/>
    </location>
    <ligand>
        <name>[4Fe-4S] cluster</name>
        <dbReference type="ChEBI" id="CHEBI:49883"/>
        <note>4Fe-4S-S-AdoMet</note>
    </ligand>
</feature>
<dbReference type="PIRSF" id="PIRSF000370">
    <property type="entry name" value="QueE"/>
    <property type="match status" value="1"/>
</dbReference>
<dbReference type="EC" id="4.3.99.3" evidence="8"/>
<dbReference type="InterPro" id="IPR013785">
    <property type="entry name" value="Aldolase_TIM"/>
</dbReference>
<dbReference type="Proteomes" id="UP000565262">
    <property type="component" value="Unassembled WGS sequence"/>
</dbReference>
<comment type="similarity">
    <text evidence="8">Belongs to the radical SAM superfamily. 7-carboxy-7-deazaguanine synthase family.</text>
</comment>
<keyword evidence="2 8" id="KW-0949">S-adenosyl-L-methionine</keyword>
<feature type="binding site" evidence="8">
    <location>
        <position position="43"/>
    </location>
    <ligand>
        <name>Mg(2+)</name>
        <dbReference type="ChEBI" id="CHEBI:18420"/>
    </ligand>
</feature>
<dbReference type="InterPro" id="IPR027621">
    <property type="entry name" value="rSAM_QueE_gams"/>
</dbReference>
<comment type="subunit">
    <text evidence="8">Homodimer.</text>
</comment>
<dbReference type="InterPro" id="IPR024924">
    <property type="entry name" value="7-CO-7-deazaguanine_synth-like"/>
</dbReference>
<keyword evidence="8" id="KW-0671">Queuosine biosynthesis</keyword>
<comment type="pathway">
    <text evidence="8">Purine metabolism; 7-cyano-7-deazaguanine biosynthesis.</text>
</comment>
<organism evidence="10 11">
    <name type="scientific">Oceanospirillum sediminis</name>
    <dbReference type="NCBI Taxonomy" id="2760088"/>
    <lineage>
        <taxon>Bacteria</taxon>
        <taxon>Pseudomonadati</taxon>
        <taxon>Pseudomonadota</taxon>
        <taxon>Gammaproteobacteria</taxon>
        <taxon>Oceanospirillales</taxon>
        <taxon>Oceanospirillaceae</taxon>
        <taxon>Oceanospirillum</taxon>
    </lineage>
</organism>
<dbReference type="PROSITE" id="PS51918">
    <property type="entry name" value="RADICAL_SAM"/>
    <property type="match status" value="1"/>
</dbReference>
<dbReference type="PANTHER" id="PTHR42836:SF1">
    <property type="entry name" value="7-CARBOXY-7-DEAZAGUANINE SYNTHASE"/>
    <property type="match status" value="1"/>
</dbReference>
<evidence type="ECO:0000256" key="2">
    <source>
        <dbReference type="ARBA" id="ARBA00022691"/>
    </source>
</evidence>
<sequence length="216" mass="24359">MSESTLRITEIFCSLQGETRTVGLPTVFIRLTGCPMRCVYCDTSYAFSGGETVGIDDILAKTAEYGAQYVTVSGGEPLAQKNCYELLTRLCDEGYQVSVETGGAMDISPADSRVSVVLDIKTPASGELGKNRWQNIDYLKPDDQIKFVICDRNDYEWARFKMEELGLAHKVNEILFSPSHKQLKPVELANWILEDKLQVRFQQQLHKLLWDDEPGH</sequence>
<feature type="binding site" evidence="8">
    <location>
        <position position="41"/>
    </location>
    <ligand>
        <name>[4Fe-4S] cluster</name>
        <dbReference type="ChEBI" id="CHEBI:49883"/>
        <note>4Fe-4S-S-AdoMet</note>
    </ligand>
</feature>
<evidence type="ECO:0000256" key="4">
    <source>
        <dbReference type="ARBA" id="ARBA00022842"/>
    </source>
</evidence>
<dbReference type="CDD" id="cd01335">
    <property type="entry name" value="Radical_SAM"/>
    <property type="match status" value="1"/>
</dbReference>
<comment type="cofactor">
    <cofactor evidence="8">
        <name>Mg(2+)</name>
        <dbReference type="ChEBI" id="CHEBI:18420"/>
    </cofactor>
</comment>
<reference evidence="10 11" key="1">
    <citation type="submission" date="2020-08" db="EMBL/GenBank/DDBJ databases">
        <title>Oceanospirillum sp. nov. isolated from marine sediment.</title>
        <authorList>
            <person name="Ji X."/>
        </authorList>
    </citation>
    <scope>NUCLEOTIDE SEQUENCE [LARGE SCALE GENOMIC DNA]</scope>
    <source>
        <strain evidence="10 11">D5</strain>
    </source>
</reference>
<evidence type="ECO:0000313" key="11">
    <source>
        <dbReference type="Proteomes" id="UP000565262"/>
    </source>
</evidence>
<dbReference type="GO" id="GO:0016840">
    <property type="term" value="F:carbon-nitrogen lyase activity"/>
    <property type="evidence" value="ECO:0007669"/>
    <property type="project" value="UniProtKB-UniRule"/>
</dbReference>
<dbReference type="Gene3D" id="3.20.20.70">
    <property type="entry name" value="Aldolase class I"/>
    <property type="match status" value="1"/>
</dbReference>